<dbReference type="PANTHER" id="PTHR44329:SF214">
    <property type="entry name" value="PROTEIN KINASE DOMAIN-CONTAINING PROTEIN"/>
    <property type="match status" value="1"/>
</dbReference>
<name>A0A0C3F502_PILCF</name>
<keyword evidence="4" id="KW-1185">Reference proteome</keyword>
<sequence>MAVRGRDHERILLLRSTLSTKSSSSFFLRSTTLLDLTGHITRESDYYSAYSGSADIWKGIWFKDGMGSCKVAIKVIRANNNRENGQEILNKRLRKEILVWHALEHQHILPLLGLTYDFGRDKPMGMVCPWLDNGNLNGYLDRHAATLTLRDRFRILCDVATGLSYLHSLHVVHGDLTGSNILLDDEGKALLADFGLSNIIVEAYGPSYITSSIGGSVRWAAPEHFRISDGERVSTVTTHGDIYSYGSVVLQVLSGKLPYHHLAKDSEVLITLHRGAHPPRPQEIADEQWAMITRCWAEDPPTRPDIKYISERVQKHYLAQFASTDCEIVPRILDSAQTTHTENVVVLRSTQFLMLAFICVFIMGSFILYHTLMHWLHVYL</sequence>
<dbReference type="STRING" id="765440.A0A0C3F502"/>
<evidence type="ECO:0000259" key="2">
    <source>
        <dbReference type="PROSITE" id="PS50011"/>
    </source>
</evidence>
<gene>
    <name evidence="3" type="ORF">PILCRDRAFT_688571</name>
</gene>
<dbReference type="EMBL" id="KN833052">
    <property type="protein sequence ID" value="KIM74971.1"/>
    <property type="molecule type" value="Genomic_DNA"/>
</dbReference>
<dbReference type="PROSITE" id="PS00109">
    <property type="entry name" value="PROTEIN_KINASE_TYR"/>
    <property type="match status" value="1"/>
</dbReference>
<dbReference type="PROSITE" id="PS50011">
    <property type="entry name" value="PROTEIN_KINASE_DOM"/>
    <property type="match status" value="1"/>
</dbReference>
<dbReference type="InterPro" id="IPR008266">
    <property type="entry name" value="Tyr_kinase_AS"/>
</dbReference>
<dbReference type="GO" id="GO:0004674">
    <property type="term" value="F:protein serine/threonine kinase activity"/>
    <property type="evidence" value="ECO:0007669"/>
    <property type="project" value="TreeGrafter"/>
</dbReference>
<organism evidence="3 4">
    <name type="scientific">Piloderma croceum (strain F 1598)</name>
    <dbReference type="NCBI Taxonomy" id="765440"/>
    <lineage>
        <taxon>Eukaryota</taxon>
        <taxon>Fungi</taxon>
        <taxon>Dikarya</taxon>
        <taxon>Basidiomycota</taxon>
        <taxon>Agaricomycotina</taxon>
        <taxon>Agaricomycetes</taxon>
        <taxon>Agaricomycetidae</taxon>
        <taxon>Atheliales</taxon>
        <taxon>Atheliaceae</taxon>
        <taxon>Piloderma</taxon>
    </lineage>
</organism>
<dbReference type="InterPro" id="IPR001245">
    <property type="entry name" value="Ser-Thr/Tyr_kinase_cat_dom"/>
</dbReference>
<dbReference type="Pfam" id="PF07714">
    <property type="entry name" value="PK_Tyr_Ser-Thr"/>
    <property type="match status" value="1"/>
</dbReference>
<dbReference type="InterPro" id="IPR000719">
    <property type="entry name" value="Prot_kinase_dom"/>
</dbReference>
<evidence type="ECO:0000256" key="1">
    <source>
        <dbReference type="SAM" id="Phobius"/>
    </source>
</evidence>
<dbReference type="InParanoid" id="A0A0C3F502"/>
<accession>A0A0C3F502</accession>
<dbReference type="AlphaFoldDB" id="A0A0C3F502"/>
<dbReference type="OrthoDB" id="4062651at2759"/>
<keyword evidence="1" id="KW-1133">Transmembrane helix</keyword>
<dbReference type="InterPro" id="IPR011009">
    <property type="entry name" value="Kinase-like_dom_sf"/>
</dbReference>
<dbReference type="PANTHER" id="PTHR44329">
    <property type="entry name" value="SERINE/THREONINE-PROTEIN KINASE TNNI3K-RELATED"/>
    <property type="match status" value="1"/>
</dbReference>
<feature type="domain" description="Protein kinase" evidence="2">
    <location>
        <begin position="31"/>
        <end position="318"/>
    </location>
</feature>
<dbReference type="Gene3D" id="1.10.510.10">
    <property type="entry name" value="Transferase(Phosphotransferase) domain 1"/>
    <property type="match status" value="1"/>
</dbReference>
<dbReference type="InterPro" id="IPR051681">
    <property type="entry name" value="Ser/Thr_Kinases-Pseudokinases"/>
</dbReference>
<reference evidence="3 4" key="1">
    <citation type="submission" date="2014-04" db="EMBL/GenBank/DDBJ databases">
        <authorList>
            <consortium name="DOE Joint Genome Institute"/>
            <person name="Kuo A."/>
            <person name="Tarkka M."/>
            <person name="Buscot F."/>
            <person name="Kohler A."/>
            <person name="Nagy L.G."/>
            <person name="Floudas D."/>
            <person name="Copeland A."/>
            <person name="Barry K.W."/>
            <person name="Cichocki N."/>
            <person name="Veneault-Fourrey C."/>
            <person name="LaButti K."/>
            <person name="Lindquist E.A."/>
            <person name="Lipzen A."/>
            <person name="Lundell T."/>
            <person name="Morin E."/>
            <person name="Murat C."/>
            <person name="Sun H."/>
            <person name="Tunlid A."/>
            <person name="Henrissat B."/>
            <person name="Grigoriev I.V."/>
            <person name="Hibbett D.S."/>
            <person name="Martin F."/>
            <person name="Nordberg H.P."/>
            <person name="Cantor M.N."/>
            <person name="Hua S.X."/>
        </authorList>
    </citation>
    <scope>NUCLEOTIDE SEQUENCE [LARGE SCALE GENOMIC DNA]</scope>
    <source>
        <strain evidence="3 4">F 1598</strain>
    </source>
</reference>
<dbReference type="SUPFAM" id="SSF56112">
    <property type="entry name" value="Protein kinase-like (PK-like)"/>
    <property type="match status" value="1"/>
</dbReference>
<dbReference type="Proteomes" id="UP000054166">
    <property type="component" value="Unassembled WGS sequence"/>
</dbReference>
<proteinExistence type="predicted"/>
<dbReference type="GO" id="GO:0005524">
    <property type="term" value="F:ATP binding"/>
    <property type="evidence" value="ECO:0007669"/>
    <property type="project" value="InterPro"/>
</dbReference>
<evidence type="ECO:0000313" key="4">
    <source>
        <dbReference type="Proteomes" id="UP000054166"/>
    </source>
</evidence>
<feature type="transmembrane region" description="Helical" evidence="1">
    <location>
        <begin position="352"/>
        <end position="372"/>
    </location>
</feature>
<keyword evidence="1" id="KW-0472">Membrane</keyword>
<keyword evidence="1" id="KW-0812">Transmembrane</keyword>
<evidence type="ECO:0000313" key="3">
    <source>
        <dbReference type="EMBL" id="KIM74971.1"/>
    </source>
</evidence>
<protein>
    <recommendedName>
        <fullName evidence="2">Protein kinase domain-containing protein</fullName>
    </recommendedName>
</protein>
<reference evidence="4" key="2">
    <citation type="submission" date="2015-01" db="EMBL/GenBank/DDBJ databases">
        <title>Evolutionary Origins and Diversification of the Mycorrhizal Mutualists.</title>
        <authorList>
            <consortium name="DOE Joint Genome Institute"/>
            <consortium name="Mycorrhizal Genomics Consortium"/>
            <person name="Kohler A."/>
            <person name="Kuo A."/>
            <person name="Nagy L.G."/>
            <person name="Floudas D."/>
            <person name="Copeland A."/>
            <person name="Barry K.W."/>
            <person name="Cichocki N."/>
            <person name="Veneault-Fourrey C."/>
            <person name="LaButti K."/>
            <person name="Lindquist E.A."/>
            <person name="Lipzen A."/>
            <person name="Lundell T."/>
            <person name="Morin E."/>
            <person name="Murat C."/>
            <person name="Riley R."/>
            <person name="Ohm R."/>
            <person name="Sun H."/>
            <person name="Tunlid A."/>
            <person name="Henrissat B."/>
            <person name="Grigoriev I.V."/>
            <person name="Hibbett D.S."/>
            <person name="Martin F."/>
        </authorList>
    </citation>
    <scope>NUCLEOTIDE SEQUENCE [LARGE SCALE GENOMIC DNA]</scope>
    <source>
        <strain evidence="4">F 1598</strain>
    </source>
</reference>
<dbReference type="HOGENOM" id="CLU_000288_7_18_1"/>